<accession>A0ABN7BU66</accession>
<feature type="transmembrane region" description="Helical" evidence="1">
    <location>
        <begin position="6"/>
        <end position="25"/>
    </location>
</feature>
<proteinExistence type="predicted"/>
<keyword evidence="1" id="KW-1133">Transmembrane helix</keyword>
<dbReference type="RefSeq" id="WP_353307113.1">
    <property type="nucleotide sequence ID" value="NZ_AP028955.1"/>
</dbReference>
<keyword evidence="3" id="KW-1185">Reference proteome</keyword>
<reference evidence="3" key="1">
    <citation type="journal article" date="2024" name="FEMS Microbiol. Lett.">
        <title>Genomic insights into Spiroplasma endosymbionts that induce male-killing and protective phenotypes in the pea aphid.</title>
        <authorList>
            <person name="Arai H."/>
            <person name="Legeai F."/>
            <person name="Kageyama D."/>
            <person name="Sugio A."/>
            <person name="Simon J.C."/>
        </authorList>
    </citation>
    <scope>NUCLEOTIDE SEQUENCE [LARGE SCALE GENOMIC DNA]</scope>
    <source>
        <strain evidence="3">sAp269</strain>
    </source>
</reference>
<protein>
    <recommendedName>
        <fullName evidence="4">Transmembrane protein</fullName>
    </recommendedName>
</protein>
<dbReference type="EMBL" id="AP028955">
    <property type="protein sequence ID" value="BET38488.1"/>
    <property type="molecule type" value="Genomic_DNA"/>
</dbReference>
<evidence type="ECO:0000313" key="2">
    <source>
        <dbReference type="EMBL" id="BET38488.1"/>
    </source>
</evidence>
<dbReference type="Proteomes" id="UP001473424">
    <property type="component" value="Chromosome"/>
</dbReference>
<keyword evidence="1" id="KW-0472">Membrane</keyword>
<evidence type="ECO:0000256" key="1">
    <source>
        <dbReference type="SAM" id="Phobius"/>
    </source>
</evidence>
<sequence length="160" mass="19125">MKLIVILIIIMSIIFLIGFIIIFFLKLRKKKIKSSREIKYRLCVPNSYHSIINNRKFKSNNDLVNNKKVLEMLTYLQERDIANYNNIIPAFYSILEKPIQHNLEANKNVNYLLTNIVDILCHHHHCIVNPLHLIKHLFNKCNNKLHQHKKYSHFTQENNH</sequence>
<keyword evidence="1" id="KW-0812">Transmembrane</keyword>
<evidence type="ECO:0000313" key="3">
    <source>
        <dbReference type="Proteomes" id="UP001473424"/>
    </source>
</evidence>
<gene>
    <name evidence="2" type="ORF">SAP269_10770</name>
</gene>
<name>A0ABN7BU66_9MOLU</name>
<evidence type="ECO:0008006" key="4">
    <source>
        <dbReference type="Google" id="ProtNLM"/>
    </source>
</evidence>
<organism evidence="2 3">
    <name type="scientific">Spiroplasma ixodetis</name>
    <dbReference type="NCBI Taxonomy" id="2141"/>
    <lineage>
        <taxon>Bacteria</taxon>
        <taxon>Bacillati</taxon>
        <taxon>Mycoplasmatota</taxon>
        <taxon>Mollicutes</taxon>
        <taxon>Entomoplasmatales</taxon>
        <taxon>Spiroplasmataceae</taxon>
        <taxon>Spiroplasma</taxon>
    </lineage>
</organism>